<keyword evidence="2" id="KW-1185">Reference proteome</keyword>
<comment type="caution">
    <text evidence="1">The sequence shown here is derived from an EMBL/GenBank/DDBJ whole genome shotgun (WGS) entry which is preliminary data.</text>
</comment>
<dbReference type="OrthoDB" id="5070004at2759"/>
<sequence length="70" mass="8055">MSASSNTLSHERLQEFYDKIIFPAIRKAIKDPFHQEIPQSFYMVYAMSPAPYVNCPVPSPPRILLDSSPW</sequence>
<name>A0A166YL71_METRR</name>
<accession>A0A166YL71</accession>
<reference evidence="1 2" key="1">
    <citation type="journal article" date="2016" name="Genome Biol. Evol.">
        <title>Divergent and convergent evolution of fungal pathogenicity.</title>
        <authorList>
            <person name="Shang Y."/>
            <person name="Xiao G."/>
            <person name="Zheng P."/>
            <person name="Cen K."/>
            <person name="Zhan S."/>
            <person name="Wang C."/>
        </authorList>
    </citation>
    <scope>NUCLEOTIDE SEQUENCE [LARGE SCALE GENOMIC DNA]</scope>
    <source>
        <strain evidence="1 2">RCEF 4871</strain>
    </source>
</reference>
<dbReference type="EMBL" id="AZHC01000032">
    <property type="protein sequence ID" value="OAA37023.1"/>
    <property type="molecule type" value="Genomic_DNA"/>
</dbReference>
<protein>
    <submittedName>
        <fullName evidence="1">Uncharacterized protein</fullName>
    </submittedName>
</protein>
<evidence type="ECO:0000313" key="1">
    <source>
        <dbReference type="EMBL" id="OAA37023.1"/>
    </source>
</evidence>
<organism evidence="1 2">
    <name type="scientific">Metarhizium rileyi (strain RCEF 4871)</name>
    <name type="common">Nomuraea rileyi</name>
    <dbReference type="NCBI Taxonomy" id="1649241"/>
    <lineage>
        <taxon>Eukaryota</taxon>
        <taxon>Fungi</taxon>
        <taxon>Dikarya</taxon>
        <taxon>Ascomycota</taxon>
        <taxon>Pezizomycotina</taxon>
        <taxon>Sordariomycetes</taxon>
        <taxon>Hypocreomycetidae</taxon>
        <taxon>Hypocreales</taxon>
        <taxon>Clavicipitaceae</taxon>
        <taxon>Metarhizium</taxon>
    </lineage>
</organism>
<dbReference type="Proteomes" id="UP000243498">
    <property type="component" value="Unassembled WGS sequence"/>
</dbReference>
<dbReference type="AlphaFoldDB" id="A0A166YL71"/>
<gene>
    <name evidence="1" type="ORF">NOR_07299</name>
</gene>
<evidence type="ECO:0000313" key="2">
    <source>
        <dbReference type="Proteomes" id="UP000243498"/>
    </source>
</evidence>
<proteinExistence type="predicted"/>